<dbReference type="GO" id="GO:0006633">
    <property type="term" value="P:fatty acid biosynthetic process"/>
    <property type="evidence" value="ECO:0007669"/>
    <property type="project" value="InterPro"/>
</dbReference>
<accession>A0A0M1MZS4</accession>
<dbReference type="SUPFAM" id="SSF56214">
    <property type="entry name" value="4'-phosphopantetheinyl transferase"/>
    <property type="match status" value="1"/>
</dbReference>
<dbReference type="Pfam" id="PF01648">
    <property type="entry name" value="ACPS"/>
    <property type="match status" value="1"/>
</dbReference>
<dbReference type="InterPro" id="IPR008278">
    <property type="entry name" value="4-PPantetheinyl_Trfase_dom"/>
</dbReference>
<dbReference type="GO" id="GO:0008897">
    <property type="term" value="F:holo-[acyl-carrier-protein] synthase activity"/>
    <property type="evidence" value="ECO:0007669"/>
    <property type="project" value="InterPro"/>
</dbReference>
<dbReference type="Proteomes" id="UP000037386">
    <property type="component" value="Unassembled WGS sequence"/>
</dbReference>
<dbReference type="AlphaFoldDB" id="A0A0M1MZS4"/>
<sequence length="113" mass="12910">MKNIGVDLVEIKKIKDVGLDKIANRILSLKEHECYATITNQEVKYSYVAGRWAAKEAIFKAYAKGDLTHNYSDWSILNHVPYGLPYVIDPYQNKIMISISHTDNYAIAFVVLM</sequence>
<dbReference type="OrthoDB" id="389495at2"/>
<evidence type="ECO:0000313" key="5">
    <source>
        <dbReference type="EMBL" id="KOR75393.1"/>
    </source>
</evidence>
<evidence type="ECO:0000256" key="1">
    <source>
        <dbReference type="ARBA" id="ARBA00022679"/>
    </source>
</evidence>
<evidence type="ECO:0000259" key="4">
    <source>
        <dbReference type="Pfam" id="PF01648"/>
    </source>
</evidence>
<evidence type="ECO:0000256" key="2">
    <source>
        <dbReference type="ARBA" id="ARBA00022723"/>
    </source>
</evidence>
<name>A0A0M1MZS4_9MOLU</name>
<dbReference type="NCBIfam" id="TIGR00556">
    <property type="entry name" value="pantethn_trn"/>
    <property type="match status" value="1"/>
</dbReference>
<organism evidence="5 6">
    <name type="scientific">Candidatus Phytoplasma pruni</name>
    <dbReference type="NCBI Taxonomy" id="479893"/>
    <lineage>
        <taxon>Bacteria</taxon>
        <taxon>Bacillati</taxon>
        <taxon>Mycoplasmatota</taxon>
        <taxon>Mollicutes</taxon>
        <taxon>Acholeplasmatales</taxon>
        <taxon>Acholeplasmataceae</taxon>
        <taxon>Candidatus Phytoplasma</taxon>
        <taxon>16SrIII (X-disease group)</taxon>
    </lineage>
</organism>
<keyword evidence="3" id="KW-0460">Magnesium</keyword>
<protein>
    <submittedName>
        <fullName evidence="5">Holo-[acyl-carrier-protein] synthase</fullName>
    </submittedName>
</protein>
<dbReference type="EMBL" id="LHCF01000009">
    <property type="protein sequence ID" value="KOR75393.1"/>
    <property type="molecule type" value="Genomic_DNA"/>
</dbReference>
<dbReference type="PATRIC" id="fig|479893.3.peg.412"/>
<proteinExistence type="predicted"/>
<dbReference type="InterPro" id="IPR004568">
    <property type="entry name" value="Ppantetheine-prot_Trfase_dom"/>
</dbReference>
<evidence type="ECO:0000256" key="3">
    <source>
        <dbReference type="ARBA" id="ARBA00022842"/>
    </source>
</evidence>
<dbReference type="InterPro" id="IPR037143">
    <property type="entry name" value="4-PPantetheinyl_Trfase_dom_sf"/>
</dbReference>
<gene>
    <name evidence="5" type="primary">acpS</name>
    <name evidence="5" type="ORF">CPX_001611</name>
</gene>
<dbReference type="Gene3D" id="3.90.470.20">
    <property type="entry name" value="4'-phosphopantetheinyl transferase domain"/>
    <property type="match status" value="1"/>
</dbReference>
<dbReference type="RefSeq" id="WP_053521490.1">
    <property type="nucleotide sequence ID" value="NZ_LHCF01000009.1"/>
</dbReference>
<keyword evidence="2" id="KW-0479">Metal-binding</keyword>
<dbReference type="STRING" id="479893.CPX_001611"/>
<feature type="domain" description="4'-phosphopantetheinyl transferase" evidence="4">
    <location>
        <begin position="4"/>
        <end position="109"/>
    </location>
</feature>
<keyword evidence="1" id="KW-0808">Transferase</keyword>
<dbReference type="GO" id="GO:0000287">
    <property type="term" value="F:magnesium ion binding"/>
    <property type="evidence" value="ECO:0007669"/>
    <property type="project" value="InterPro"/>
</dbReference>
<evidence type="ECO:0000313" key="6">
    <source>
        <dbReference type="Proteomes" id="UP000037386"/>
    </source>
</evidence>
<reference evidence="6" key="1">
    <citation type="submission" date="2015-05" db="EMBL/GenBank/DDBJ databases">
        <title>Draft genome sequence of 'Candidatus Phytoplasma Pruni' strain CX, a plant pathogenic bacterium.</title>
        <authorList>
            <person name="Lee I.-M."/>
            <person name="Bottner-Parker K.D."/>
            <person name="Shao J."/>
            <person name="Gundersen-Rindal D.E."/>
            <person name="Zhao Y."/>
            <person name="Davis R.E."/>
        </authorList>
    </citation>
    <scope>NUCLEOTIDE SEQUENCE [LARGE SCALE GENOMIC DNA]</scope>
    <source>
        <strain evidence="6">CX</strain>
    </source>
</reference>
<comment type="caution">
    <text evidence="5">The sequence shown here is derived from an EMBL/GenBank/DDBJ whole genome shotgun (WGS) entry which is preliminary data.</text>
</comment>